<proteinExistence type="predicted"/>
<dbReference type="EMBL" id="NGQC01000033">
    <property type="protein sequence ID" value="OYT03471.1"/>
    <property type="molecule type" value="Genomic_DNA"/>
</dbReference>
<evidence type="ECO:0000313" key="17">
    <source>
        <dbReference type="Proteomes" id="UP000194219"/>
    </source>
</evidence>
<dbReference type="EMBL" id="MIMV01000235">
    <property type="protein sequence ID" value="OTA82029.1"/>
    <property type="molecule type" value="Genomic_DNA"/>
</dbReference>
<evidence type="ECO:0000313" key="22">
    <source>
        <dbReference type="Proteomes" id="UP000276940"/>
    </source>
</evidence>
<dbReference type="PANTHER" id="PTHR33164:SF67">
    <property type="entry name" value="TRANSCRIPTIONAL REGULATOR, MARR FAMILY"/>
    <property type="match status" value="1"/>
</dbReference>
<evidence type="ECO:0000313" key="8">
    <source>
        <dbReference type="EMBL" id="OTA84260.1"/>
    </source>
</evidence>
<dbReference type="InterPro" id="IPR036388">
    <property type="entry name" value="WH-like_DNA-bd_sf"/>
</dbReference>
<evidence type="ECO:0000313" key="6">
    <source>
        <dbReference type="EMBL" id="OPG89011.1"/>
    </source>
</evidence>
<dbReference type="PANTHER" id="PTHR33164">
    <property type="entry name" value="TRANSCRIPTIONAL REGULATOR, MARR FAMILY"/>
    <property type="match status" value="1"/>
</dbReference>
<dbReference type="Proteomes" id="UP000587270">
    <property type="component" value="Unassembled WGS sequence"/>
</dbReference>
<reference evidence="5 15" key="4">
    <citation type="submission" date="2016-10" db="EMBL/GenBank/DDBJ databases">
        <title>Genome sequence of Lactobacillus reuteri 121, a source of glucan and fructan exopolysaccharides.</title>
        <authorList>
            <person name="Gangoiti J."/>
            <person name="Lammerts Van Bueren A."/>
            <person name="Dijkhuizen L."/>
        </authorList>
    </citation>
    <scope>NUCLEOTIDE SEQUENCE [LARGE SCALE GENOMIC DNA]</scope>
    <source>
        <strain evidence="5 15">121</strain>
    </source>
</reference>
<dbReference type="Proteomes" id="UP000245866">
    <property type="component" value="Unassembled WGS sequence"/>
</dbReference>
<evidence type="ECO:0000313" key="21">
    <source>
        <dbReference type="Proteomes" id="UP000245866"/>
    </source>
</evidence>
<dbReference type="InterPro" id="IPR000835">
    <property type="entry name" value="HTH_MarR-typ"/>
</dbReference>
<dbReference type="EMBL" id="MKQH01000014">
    <property type="protein sequence ID" value="OJI10106.1"/>
    <property type="molecule type" value="Genomic_DNA"/>
</dbReference>
<dbReference type="Proteomes" id="UP000184174">
    <property type="component" value="Unassembled WGS sequence"/>
</dbReference>
<dbReference type="InterPro" id="IPR039422">
    <property type="entry name" value="MarR/SlyA-like"/>
</dbReference>
<evidence type="ECO:0000313" key="23">
    <source>
        <dbReference type="Proteomes" id="UP000460207"/>
    </source>
</evidence>
<dbReference type="InterPro" id="IPR036390">
    <property type="entry name" value="WH_DNA-bd_sf"/>
</dbReference>
<reference evidence="8 18" key="2">
    <citation type="submission" date="2016-09" db="EMBL/GenBank/DDBJ databases">
        <title>Lactobacillus reuteri KLR3005, genome sequencing and assembly.</title>
        <authorList>
            <person name="Lee J.-Y."/>
            <person name="Kim E.B."/>
            <person name="Choi Y.-J."/>
        </authorList>
    </citation>
    <scope>NUCLEOTIDE SEQUENCE [LARGE SCALE GENOMIC DNA]</scope>
    <source>
        <strain evidence="8 18">KLR3005</strain>
    </source>
</reference>
<dbReference type="EMBL" id="MIMU01000096">
    <property type="protein sequence ID" value="OTA84260.1"/>
    <property type="molecule type" value="Genomic_DNA"/>
</dbReference>
<dbReference type="Proteomes" id="UP000194286">
    <property type="component" value="Unassembled WGS sequence"/>
</dbReference>
<dbReference type="EMBL" id="SRKR01000001">
    <property type="protein sequence ID" value="TGB12751.1"/>
    <property type="molecule type" value="Genomic_DNA"/>
</dbReference>
<evidence type="ECO:0000313" key="13">
    <source>
        <dbReference type="EMBL" id="TGB12751.1"/>
    </source>
</evidence>
<reference evidence="10" key="10">
    <citation type="journal article" date="2018" name="Genome Announc.">
        <title>Fifty-Six Draft Genome Sequences of 10 Lactobacillus Species from 22 Commercial Dietary Supplements.</title>
        <authorList>
            <person name="Gangiredla J."/>
            <person name="Barnaba T.J."/>
            <person name="Mammel M.K."/>
            <person name="Lacher D.W."/>
            <person name="Elkins C.A."/>
            <person name="Lampel K.A."/>
            <person name="Whitehouse C.A."/>
            <person name="Tartera C."/>
        </authorList>
    </citation>
    <scope>NUCLEOTIDE SEQUENCE</scope>
    <source>
        <strain evidence="10">DS12_10</strain>
    </source>
</reference>
<gene>
    <name evidence="6" type="ORF">B5D07_02475</name>
    <name evidence="8" type="ORF">BHL82_07000</name>
    <name evidence="7" type="ORF">BHL83_01900</name>
    <name evidence="5" type="ORF">BJI45_05740</name>
    <name evidence="12" type="ORF">C5O77_08320</name>
    <name evidence="9" type="ORF">CBG21_05865</name>
    <name evidence="10" type="ORF">DB325_00980</name>
    <name evidence="11" type="ORF">DKZ23_03120</name>
    <name evidence="13" type="ORF">E5F87_00160</name>
    <name evidence="3" type="ORF">GIX76_02005</name>
    <name evidence="4" type="ORF">HF865_05755</name>
    <name evidence="2" type="ORF">LR3_02860</name>
</gene>
<dbReference type="Pfam" id="PF12802">
    <property type="entry name" value="MarR_2"/>
    <property type="match status" value="1"/>
</dbReference>
<dbReference type="SUPFAM" id="SSF46785">
    <property type="entry name" value="Winged helix' DNA-binding domain"/>
    <property type="match status" value="1"/>
</dbReference>
<dbReference type="GO" id="GO:0003700">
    <property type="term" value="F:DNA-binding transcription factor activity"/>
    <property type="evidence" value="ECO:0007669"/>
    <property type="project" value="InterPro"/>
</dbReference>
<evidence type="ECO:0000313" key="5">
    <source>
        <dbReference type="EMBL" id="OJI10106.1"/>
    </source>
</evidence>
<evidence type="ECO:0000313" key="19">
    <source>
        <dbReference type="Proteomes" id="UP000216122"/>
    </source>
</evidence>
<evidence type="ECO:0000313" key="11">
    <source>
        <dbReference type="EMBL" id="PWT48254.1"/>
    </source>
</evidence>
<dbReference type="Gene3D" id="1.10.10.10">
    <property type="entry name" value="Winged helix-like DNA-binding domain superfamily/Winged helix DNA-binding domain"/>
    <property type="match status" value="1"/>
</dbReference>
<dbReference type="EMBL" id="JOSX01000020">
    <property type="protein sequence ID" value="KEK14752.1"/>
    <property type="molecule type" value="Genomic_DNA"/>
</dbReference>
<evidence type="ECO:0000313" key="24">
    <source>
        <dbReference type="Proteomes" id="UP000587270"/>
    </source>
</evidence>
<reference evidence="20" key="12">
    <citation type="submission" date="2018-04" db="EMBL/GenBank/DDBJ databases">
        <title>Draft Genome Sequences of 10 Lactobacillus Species from 22 Commercial Probiotic Products.</title>
        <authorList>
            <person name="Gangiredla J."/>
            <person name="Barnaba T.J."/>
            <person name="Mammel M.K."/>
            <person name="Lacher D.W."/>
            <person name="Elkins C.A."/>
            <person name="Lampel K.A."/>
            <person name="Whitehouse C.A."/>
            <person name="Tartera C."/>
        </authorList>
    </citation>
    <scope>NUCLEOTIDE SEQUENCE [LARGE SCALE GENOMIC DNA]</scope>
    <source>
        <strain evidence="20">DS12_10</strain>
    </source>
</reference>
<reference evidence="3 23" key="16">
    <citation type="submission" date="2019-11" db="EMBL/GenBank/DDBJ databases">
        <title>Draft genome sequence of 12 host-associated Lactobacillus reuteri rodent strains.</title>
        <authorList>
            <person name="Zhang S."/>
            <person name="Ozcam M."/>
            <person name="Van Pijkeren J.P."/>
        </authorList>
    </citation>
    <scope>NUCLEOTIDE SEQUENCE [LARGE SCALE GENOMIC DNA]</scope>
    <source>
        <strain evidence="3 23">N4I</strain>
    </source>
</reference>
<evidence type="ECO:0000313" key="10">
    <source>
        <dbReference type="EMBL" id="PTV05306.1"/>
    </source>
</evidence>
<dbReference type="Proteomes" id="UP000194219">
    <property type="component" value="Unassembled WGS sequence"/>
</dbReference>
<dbReference type="Proteomes" id="UP000244083">
    <property type="component" value="Unassembled WGS sequence"/>
</dbReference>
<reference evidence="19" key="6">
    <citation type="submission" date="2017-05" db="EMBL/GenBank/DDBJ databases">
        <authorList>
            <person name="Lin X.B."/>
            <person name="Stothard P."/>
            <person name="Tasseva G."/>
            <person name="Walter J."/>
        </authorList>
    </citation>
    <scope>NUCLEOTIDE SEQUENCE [LARGE SCALE GENOMIC DNA]</scope>
    <source>
        <strain evidence="19">103v</strain>
    </source>
</reference>
<dbReference type="Proteomes" id="UP000216122">
    <property type="component" value="Unassembled WGS sequence"/>
</dbReference>
<dbReference type="Proteomes" id="UP000189795">
    <property type="component" value="Unassembled WGS sequence"/>
</dbReference>
<dbReference type="EMBL" id="MWVS01000030">
    <property type="protein sequence ID" value="OPG89011.1"/>
    <property type="molecule type" value="Genomic_DNA"/>
</dbReference>
<dbReference type="PATRIC" id="fig|1598.90.peg.1933"/>
<accession>A0A073JNL2</accession>
<evidence type="ECO:0000313" key="3">
    <source>
        <dbReference type="EMBL" id="MRG88784.1"/>
    </source>
</evidence>
<reference evidence="6 16" key="5">
    <citation type="submission" date="2017-03" db="EMBL/GenBank/DDBJ databases">
        <title>Antibiotic resistance of probiotic microorganisms.</title>
        <authorList>
            <person name="Sanudo A.I."/>
            <person name="Olivares M."/>
            <person name="Banuelos O."/>
        </authorList>
    </citation>
    <scope>NUCLEOTIDE SEQUENCE [LARGE SCALE GENOMIC DNA]</scope>
    <source>
        <strain evidence="6 16">CECT8605</strain>
    </source>
</reference>
<evidence type="ECO:0000313" key="4">
    <source>
        <dbReference type="EMBL" id="NME22202.1"/>
    </source>
</evidence>
<evidence type="ECO:0000313" key="16">
    <source>
        <dbReference type="Proteomes" id="UP000189795"/>
    </source>
</evidence>
<sequence length="155" mass="18415">MTHEDQLLDKAINIYLTGLKGIESFISEPASEYNLSFEQFLILRKIINHPNIKLMDIAEQRQVTRSAVSRQLKVLFQQKYVEQKADPADRRRMFLVATKKGKDVESEIWQRINHRFANWVQIYGEDRADQFLTLFEDFNQQIIQGKIRKKEQEND</sequence>
<dbReference type="Proteomes" id="UP000297521">
    <property type="component" value="Unassembled WGS sequence"/>
</dbReference>
<reference evidence="13" key="15">
    <citation type="submission" date="2019-04" db="EMBL/GenBank/DDBJ databases">
        <authorList>
            <person name="Bisanz J.E."/>
            <person name="Chagwedera N.D."/>
            <person name="Chawla A."/>
            <person name="Turnbaugh P.J."/>
        </authorList>
    </citation>
    <scope>NUCLEOTIDE SEQUENCE</scope>
    <source>
        <strain evidence="13">I8-5</strain>
    </source>
</reference>
<reference evidence="13" key="14">
    <citation type="journal article" date="2019" name="Cell Metab.">
        <title>Nutrient sensing in CD11c cells alters the gut microbiome to regulate food intake and body mass.</title>
        <authorList>
            <person name="Chagwedera N.D."/>
            <person name="Ang Q.Y."/>
            <person name="Bisanz J.E."/>
            <person name="Leong Y.A."/>
            <person name="Ganeshan K."/>
            <person name="Cai J."/>
            <person name="Patterson A.D."/>
            <person name="Turnbaugh P.J."/>
            <person name="Chawla A."/>
        </authorList>
    </citation>
    <scope>NUCLEOTIDE SEQUENCE</scope>
    <source>
        <strain evidence="13">I8-5</strain>
    </source>
</reference>
<dbReference type="Proteomes" id="UP000460207">
    <property type="component" value="Unassembled WGS sequence"/>
</dbReference>
<evidence type="ECO:0000259" key="1">
    <source>
        <dbReference type="PROSITE" id="PS50995"/>
    </source>
</evidence>
<evidence type="ECO:0000313" key="7">
    <source>
        <dbReference type="EMBL" id="OTA82029.1"/>
    </source>
</evidence>
<reference evidence="4 24" key="17">
    <citation type="submission" date="2020-04" db="EMBL/GenBank/DDBJ databases">
        <authorList>
            <person name="Hitch T.C.A."/>
            <person name="Wylensek D."/>
            <person name="Clavel T."/>
        </authorList>
    </citation>
    <scope>NUCLEOTIDE SEQUENCE [LARGE SCALE GENOMIC DNA]</scope>
    <source>
        <strain evidence="4 24">WCA-386-APC-4I</strain>
    </source>
</reference>
<evidence type="ECO:0000313" key="9">
    <source>
        <dbReference type="EMBL" id="OYT03471.1"/>
    </source>
</evidence>
<dbReference type="GeneID" id="77192130"/>
<reference evidence="9 19" key="8">
    <citation type="submission" date="2017-09" db="EMBL/GenBank/DDBJ databases">
        <title>Tripartite evolution among Lactobacillus johnsonii, Lactobacillus taiwanensis, Lactobacillus reuteri and their rodent host.</title>
        <authorList>
            <person name="Wang T."/>
            <person name="Knowles S."/>
            <person name="Cheng C."/>
        </authorList>
    </citation>
    <scope>NUCLEOTIDE SEQUENCE [LARGE SCALE GENOMIC DNA]</scope>
    <source>
        <strain evidence="9 19">103v</strain>
    </source>
</reference>
<evidence type="ECO:0000313" key="15">
    <source>
        <dbReference type="Proteomes" id="UP000184174"/>
    </source>
</evidence>
<dbReference type="OrthoDB" id="1903871at2"/>
<dbReference type="EMBL" id="QAZN01000001">
    <property type="protein sequence ID" value="PTV05306.1"/>
    <property type="molecule type" value="Genomic_DNA"/>
</dbReference>
<reference evidence="12 22" key="11">
    <citation type="journal article" date="2018" name="J Appl Environ Microbiol">
        <title>The gut symbionts Lactobacillus reuteri R2lc and 2010 encode a polyketide synthase cluster that activates the mammalian aryl-hydrocarbon receptor.</title>
        <authorList>
            <person name="Ozcam M."/>
            <person name="Roos S."/>
            <person name="Van Pijkeren J.P."/>
        </authorList>
    </citation>
    <scope>NUCLEOTIDE SEQUENCE [LARGE SCALE GENOMIC DNA]</scope>
    <source>
        <strain evidence="12 22">R2lc</strain>
    </source>
</reference>
<evidence type="ECO:0000313" key="18">
    <source>
        <dbReference type="Proteomes" id="UP000194286"/>
    </source>
</evidence>
<dbReference type="AlphaFoldDB" id="A0A073JNL2"/>
<comment type="caution">
    <text evidence="2">The sequence shown here is derived from an EMBL/GenBank/DDBJ whole genome shotgun (WGS) entry which is preliminary data.</text>
</comment>
<reference evidence="11" key="13">
    <citation type="submission" date="2018-05" db="EMBL/GenBank/DDBJ databases">
        <authorList>
            <person name="Lanie J.A."/>
            <person name="Ng W.-L."/>
            <person name="Kazmierczak K.M."/>
            <person name="Andrzejewski T.M."/>
            <person name="Davidsen T.M."/>
            <person name="Wayne K.J."/>
            <person name="Tettelin H."/>
            <person name="Glass J.I."/>
            <person name="Rusch D."/>
            <person name="Podicherti R."/>
            <person name="Tsui H.-C.T."/>
            <person name="Winkler M.E."/>
        </authorList>
    </citation>
    <scope>NUCLEOTIDE SEQUENCE</scope>
    <source>
        <strain evidence="11">LR12</strain>
    </source>
</reference>
<dbReference type="Proteomes" id="UP000276940">
    <property type="component" value="Unassembled WGS sequence"/>
</dbReference>
<reference evidence="11 21" key="9">
    <citation type="journal article" date="2018" name="Front. Microbiol.">
        <title>Comparative Genomics of the Herbivore Gut Symbiont Lactobacillus reuteri Reveals Genetic Diversity and Lifestyle Adaptation.</title>
        <authorList>
            <person name="Zhao J."/>
        </authorList>
    </citation>
    <scope>NUCLEOTIDE SEQUENCE [LARGE SCALE GENOMIC DNA]</scope>
    <source>
        <strain evidence="11 21">LR12</strain>
    </source>
</reference>
<dbReference type="PROSITE" id="PS50995">
    <property type="entry name" value="HTH_MARR_2"/>
    <property type="match status" value="1"/>
</dbReference>
<protein>
    <submittedName>
        <fullName evidence="2">MarR family transcriptional regulator</fullName>
    </submittedName>
</protein>
<dbReference type="GO" id="GO:0006950">
    <property type="term" value="P:response to stress"/>
    <property type="evidence" value="ECO:0007669"/>
    <property type="project" value="TreeGrafter"/>
</dbReference>
<evidence type="ECO:0000313" key="20">
    <source>
        <dbReference type="Proteomes" id="UP000244083"/>
    </source>
</evidence>
<organism evidence="2 14">
    <name type="scientific">Limosilactobacillus reuteri</name>
    <name type="common">Lactobacillus reuteri</name>
    <dbReference type="NCBI Taxonomy" id="1598"/>
    <lineage>
        <taxon>Bacteria</taxon>
        <taxon>Bacillati</taxon>
        <taxon>Bacillota</taxon>
        <taxon>Bacilli</taxon>
        <taxon>Lactobacillales</taxon>
        <taxon>Lactobacillaceae</taxon>
        <taxon>Limosilactobacillus</taxon>
    </lineage>
</organism>
<dbReference type="EMBL" id="JABAFN010000017">
    <property type="protein sequence ID" value="NME22202.1"/>
    <property type="molecule type" value="Genomic_DNA"/>
</dbReference>
<evidence type="ECO:0000313" key="2">
    <source>
        <dbReference type="EMBL" id="KEK14752.1"/>
    </source>
</evidence>
<dbReference type="EMBL" id="PTLS01000038">
    <property type="protein sequence ID" value="RMX24832.1"/>
    <property type="molecule type" value="Genomic_DNA"/>
</dbReference>
<dbReference type="Proteomes" id="UP000027731">
    <property type="component" value="Unassembled WGS sequence"/>
</dbReference>
<evidence type="ECO:0000313" key="14">
    <source>
        <dbReference type="Proteomes" id="UP000027731"/>
    </source>
</evidence>
<feature type="domain" description="HTH marR-type" evidence="1">
    <location>
        <begin position="1"/>
        <end position="140"/>
    </location>
</feature>
<reference evidence="2 14" key="1">
    <citation type="submission" date="2014-06" db="EMBL/GenBank/DDBJ databases">
        <title>Genetic determinant of reutericyclin biosynthesis of Lactobacillus reuteri.</title>
        <authorList>
            <person name="Lin X."/>
            <person name="Duar R."/>
            <person name="Walter J."/>
            <person name="Gaenzle M."/>
        </authorList>
    </citation>
    <scope>NUCLEOTIDE SEQUENCE [LARGE SCALE GENOMIC DNA]</scope>
    <source>
        <strain evidence="2 14">LTH2584</strain>
    </source>
</reference>
<evidence type="ECO:0000313" key="12">
    <source>
        <dbReference type="EMBL" id="RMX24832.1"/>
    </source>
</evidence>
<reference evidence="9" key="7">
    <citation type="submission" date="2017-05" db="EMBL/GenBank/DDBJ databases">
        <authorList>
            <person name="Song R."/>
            <person name="Chenine A.L."/>
            <person name="Ruprecht R.M."/>
        </authorList>
    </citation>
    <scope>NUCLEOTIDE SEQUENCE [LARGE SCALE GENOMIC DNA]</scope>
    <source>
        <strain evidence="9">103v</strain>
    </source>
</reference>
<dbReference type="RefSeq" id="WP_003666470.1">
    <property type="nucleotide sequence ID" value="NZ_CABFNG010000009.1"/>
</dbReference>
<name>A0A073JNL2_LIMRT</name>
<dbReference type="EMBL" id="QGHS01000023">
    <property type="protein sequence ID" value="PWT48254.1"/>
    <property type="molecule type" value="Genomic_DNA"/>
</dbReference>
<dbReference type="EMBL" id="WJND01000002">
    <property type="protein sequence ID" value="MRG88784.1"/>
    <property type="molecule type" value="Genomic_DNA"/>
</dbReference>
<dbReference type="SMART" id="SM00347">
    <property type="entry name" value="HTH_MARR"/>
    <property type="match status" value="1"/>
</dbReference>
<reference evidence="7 17" key="3">
    <citation type="submission" date="2016-09" db="EMBL/GenBank/DDBJ databases">
        <title>Lactobacillus reuteri KLR3006, genome sequencing and assembly.</title>
        <authorList>
            <person name="Lee J.-Y."/>
            <person name="Kim E.B."/>
            <person name="Choi Y.-J."/>
        </authorList>
    </citation>
    <scope>NUCLEOTIDE SEQUENCE [LARGE SCALE GENOMIC DNA]</scope>
    <source>
        <strain evidence="7 17">KLR3006</strain>
    </source>
</reference>